<evidence type="ECO:0000313" key="6">
    <source>
        <dbReference type="EMBL" id="SSX18603.1"/>
    </source>
</evidence>
<gene>
    <name evidence="5" type="primary">CSON010147</name>
</gene>
<dbReference type="PANTHER" id="PTHR33967:SF1">
    <property type="entry name" value="RAGULATOR COMPLEX PROTEIN LAMTOR4"/>
    <property type="match status" value="1"/>
</dbReference>
<proteinExistence type="inferred from homology"/>
<reference evidence="5" key="1">
    <citation type="submission" date="2018-04" db="EMBL/GenBank/DDBJ databases">
        <authorList>
            <person name="Go L.Y."/>
            <person name="Mitchell J.A."/>
        </authorList>
    </citation>
    <scope>NUCLEOTIDE SEQUENCE</scope>
    <source>
        <tissue evidence="5">Whole organism</tissue>
    </source>
</reference>
<dbReference type="PANTHER" id="PTHR33967">
    <property type="entry name" value="RAGULATOR COMPLEX PROTEIN LAMTOR4"/>
    <property type="match status" value="1"/>
</dbReference>
<dbReference type="AlphaFoldDB" id="A0A336K187"/>
<dbReference type="GO" id="GO:0005085">
    <property type="term" value="F:guanyl-nucleotide exchange factor activity"/>
    <property type="evidence" value="ECO:0007669"/>
    <property type="project" value="TreeGrafter"/>
</dbReference>
<evidence type="ECO:0000256" key="4">
    <source>
        <dbReference type="ARBA" id="ARBA00032690"/>
    </source>
</evidence>
<dbReference type="InterPro" id="IPR034601">
    <property type="entry name" value="LAMTOR4"/>
</dbReference>
<organism evidence="5">
    <name type="scientific">Culicoides sonorensis</name>
    <name type="common">Biting midge</name>
    <dbReference type="NCBI Taxonomy" id="179676"/>
    <lineage>
        <taxon>Eukaryota</taxon>
        <taxon>Metazoa</taxon>
        <taxon>Ecdysozoa</taxon>
        <taxon>Arthropoda</taxon>
        <taxon>Hexapoda</taxon>
        <taxon>Insecta</taxon>
        <taxon>Pterygota</taxon>
        <taxon>Neoptera</taxon>
        <taxon>Endopterygota</taxon>
        <taxon>Diptera</taxon>
        <taxon>Nematocera</taxon>
        <taxon>Chironomoidea</taxon>
        <taxon>Ceratopogonidae</taxon>
        <taxon>Ceratopogoninae</taxon>
        <taxon>Culicoides</taxon>
        <taxon>Monoculicoides</taxon>
    </lineage>
</organism>
<dbReference type="GO" id="GO:0071986">
    <property type="term" value="C:Ragulator complex"/>
    <property type="evidence" value="ECO:0007669"/>
    <property type="project" value="InterPro"/>
</dbReference>
<evidence type="ECO:0000256" key="3">
    <source>
        <dbReference type="ARBA" id="ARBA00023228"/>
    </source>
</evidence>
<reference evidence="6" key="2">
    <citation type="submission" date="2018-07" db="EMBL/GenBank/DDBJ databases">
        <authorList>
            <person name="Quirk P.G."/>
            <person name="Krulwich T.A."/>
        </authorList>
    </citation>
    <scope>NUCLEOTIDE SEQUENCE</scope>
</reference>
<name>A0A336K187_CULSO</name>
<sequence>MLDLDKIENSTGYLVLNEEGAVLSSHGDLQNDEKTANIVFGLVSLVDTVDPAVFPKHGCQKIAIVFDEFSYTICQSNKKIYVVKRWTNGNGGDLIDIGS</sequence>
<protein>
    <recommendedName>
        <fullName evidence="4">Late endosomal/lysosomal adaptor and MAPK and MTOR activator 4</fullName>
    </recommendedName>
</protein>
<dbReference type="EMBL" id="UFQS01000040">
    <property type="protein sequence ID" value="SSW98217.1"/>
    <property type="molecule type" value="Genomic_DNA"/>
</dbReference>
<dbReference type="GO" id="GO:0005764">
    <property type="term" value="C:lysosome"/>
    <property type="evidence" value="ECO:0007669"/>
    <property type="project" value="UniProtKB-SubCell"/>
</dbReference>
<accession>A0A336K187</accession>
<keyword evidence="3" id="KW-0458">Lysosome</keyword>
<evidence type="ECO:0000256" key="2">
    <source>
        <dbReference type="ARBA" id="ARBA00010627"/>
    </source>
</evidence>
<comment type="subcellular location">
    <subcellularLocation>
        <location evidence="1">Lysosome</location>
    </subcellularLocation>
</comment>
<evidence type="ECO:0000256" key="1">
    <source>
        <dbReference type="ARBA" id="ARBA00004371"/>
    </source>
</evidence>
<dbReference type="SUPFAM" id="SSF103196">
    <property type="entry name" value="Roadblock/LC7 domain"/>
    <property type="match status" value="1"/>
</dbReference>
<comment type="similarity">
    <text evidence="2">Belongs to the LAMTOR4 family.</text>
</comment>
<dbReference type="EMBL" id="UFQT01000040">
    <property type="protein sequence ID" value="SSX18603.1"/>
    <property type="molecule type" value="Genomic_DNA"/>
</dbReference>
<dbReference type="GO" id="GO:0071230">
    <property type="term" value="P:cellular response to amino acid stimulus"/>
    <property type="evidence" value="ECO:0007669"/>
    <property type="project" value="InterPro"/>
</dbReference>
<dbReference type="GO" id="GO:0032008">
    <property type="term" value="P:positive regulation of TOR signaling"/>
    <property type="evidence" value="ECO:0007669"/>
    <property type="project" value="InterPro"/>
</dbReference>
<dbReference type="VEuPathDB" id="VectorBase:CSON010147"/>
<evidence type="ECO:0000313" key="5">
    <source>
        <dbReference type="EMBL" id="SSW98217.1"/>
    </source>
</evidence>